<comment type="caution">
    <text evidence="1">The sequence shown here is derived from an EMBL/GenBank/DDBJ whole genome shotgun (WGS) entry which is preliminary data.</text>
</comment>
<dbReference type="Proteomes" id="UP001060170">
    <property type="component" value="Chromosome 7"/>
</dbReference>
<reference evidence="1 2" key="3">
    <citation type="journal article" date="2022" name="Microbiol. Spectr.">
        <title>Folding features and dynamics of 3D genome architecture in plant fungal pathogens.</title>
        <authorList>
            <person name="Xia C."/>
        </authorList>
    </citation>
    <scope>NUCLEOTIDE SEQUENCE [LARGE SCALE GENOMIC DNA]</scope>
    <source>
        <strain evidence="1 2">93-210</strain>
    </source>
</reference>
<evidence type="ECO:0000313" key="1">
    <source>
        <dbReference type="EMBL" id="KAI7952061.1"/>
    </source>
</evidence>
<reference evidence="2" key="2">
    <citation type="journal article" date="2018" name="Mol. Plant Microbe Interact.">
        <title>Genome sequence resources for the wheat stripe rust pathogen (Puccinia striiformis f. sp. tritici) and the barley stripe rust pathogen (Puccinia striiformis f. sp. hordei).</title>
        <authorList>
            <person name="Xia C."/>
            <person name="Wang M."/>
            <person name="Yin C."/>
            <person name="Cornejo O.E."/>
            <person name="Hulbert S.H."/>
            <person name="Chen X."/>
        </authorList>
    </citation>
    <scope>NUCLEOTIDE SEQUENCE [LARGE SCALE GENOMIC DNA]</scope>
    <source>
        <strain evidence="2">93-210</strain>
    </source>
</reference>
<accession>A0ACC0EFA3</accession>
<reference evidence="2" key="1">
    <citation type="journal article" date="2018" name="BMC Genomics">
        <title>Genomic insights into host adaptation between the wheat stripe rust pathogen (Puccinia striiformis f. sp. tritici) and the barley stripe rust pathogen (Puccinia striiformis f. sp. hordei).</title>
        <authorList>
            <person name="Xia C."/>
            <person name="Wang M."/>
            <person name="Yin C."/>
            <person name="Cornejo O.E."/>
            <person name="Hulbert S.H."/>
            <person name="Chen X."/>
        </authorList>
    </citation>
    <scope>NUCLEOTIDE SEQUENCE [LARGE SCALE GENOMIC DNA]</scope>
    <source>
        <strain evidence="2">93-210</strain>
    </source>
</reference>
<name>A0ACC0EFA3_9BASI</name>
<keyword evidence="2" id="KW-1185">Reference proteome</keyword>
<evidence type="ECO:0000313" key="2">
    <source>
        <dbReference type="Proteomes" id="UP001060170"/>
    </source>
</evidence>
<gene>
    <name evidence="1" type="ORF">MJO28_007745</name>
</gene>
<protein>
    <submittedName>
        <fullName evidence="1">Uncharacterized protein</fullName>
    </submittedName>
</protein>
<dbReference type="EMBL" id="CM045871">
    <property type="protein sequence ID" value="KAI7952061.1"/>
    <property type="molecule type" value="Genomic_DNA"/>
</dbReference>
<proteinExistence type="predicted"/>
<sequence length="414" mass="45720">MLSFFRRKPIKFQREASSCDDLMSGDHKTTILESTELPIKVINTENPAAPLRINNSVHFDMLKLPKSQLSGETKYVKSSSKRLSRKSVPVLSPSHKAANKHKFFRRTRSSPSPKKCEAVIRQLKIILANSNDQQNRIEDQKPRTSILYKKDSQKILSHLHDPKYAKTIISMLKEEEGHPSHNTSNKDEHTTPDLPRGVCLRESEADLDSSSIPGKDTMAEVIEVSKVLTMRLTGTPSGAVNLVTGLSLGDVLGAVGQSTEFYDALAIGSKKLIDMSEAHSELIGMVPKDRISIWCYWWGYETAIPLESVDRLTNVKSIETAAIQILVALTAAGGAVELLPFIRFLGAYLDVEWAAITEQNKGKGVVIAATWALPMALVPRPWDFDSPVITTTPPIKNDTPQVIKVLAVSSQSTL</sequence>
<organism evidence="1 2">
    <name type="scientific">Puccinia striiformis f. sp. tritici</name>
    <dbReference type="NCBI Taxonomy" id="168172"/>
    <lineage>
        <taxon>Eukaryota</taxon>
        <taxon>Fungi</taxon>
        <taxon>Dikarya</taxon>
        <taxon>Basidiomycota</taxon>
        <taxon>Pucciniomycotina</taxon>
        <taxon>Pucciniomycetes</taxon>
        <taxon>Pucciniales</taxon>
        <taxon>Pucciniaceae</taxon>
        <taxon>Puccinia</taxon>
    </lineage>
</organism>